<dbReference type="RefSeq" id="WP_153086119.1">
    <property type="nucleotide sequence ID" value="NZ_JBQHSO010000006.1"/>
</dbReference>
<reference evidence="2" key="1">
    <citation type="submission" date="2019-09" db="EMBL/GenBank/DDBJ databases">
        <title>Distinct polysaccharide growth profiles of human intestinal Prevotella copri isolates.</title>
        <authorList>
            <person name="Fehlner-Peach H."/>
            <person name="Magnabosco C."/>
            <person name="Raghavan V."/>
            <person name="Scher J.U."/>
            <person name="Tett A."/>
            <person name="Cox L.M."/>
            <person name="Gottsegen C."/>
            <person name="Watters A."/>
            <person name="Wiltshire- Gordon J.D."/>
            <person name="Segata N."/>
            <person name="Bonneau R."/>
            <person name="Littman D.R."/>
        </authorList>
    </citation>
    <scope>NUCLEOTIDE SEQUENCE [LARGE SCALE GENOMIC DNA]</scope>
    <source>
        <strain evidence="2">iAP146</strain>
    </source>
</reference>
<evidence type="ECO:0000313" key="1">
    <source>
        <dbReference type="EMBL" id="MQN32763.1"/>
    </source>
</evidence>
<gene>
    <name evidence="1" type="ORF">F7D90_12595</name>
</gene>
<evidence type="ECO:0000313" key="2">
    <source>
        <dbReference type="Proteomes" id="UP000420707"/>
    </source>
</evidence>
<protein>
    <submittedName>
        <fullName evidence="1">Uncharacterized protein</fullName>
    </submittedName>
</protein>
<dbReference type="EMBL" id="VZCR01000088">
    <property type="protein sequence ID" value="MQN32763.1"/>
    <property type="molecule type" value="Genomic_DNA"/>
</dbReference>
<proteinExistence type="predicted"/>
<sequence>MGAKYLAPLAIATAVKEIGTKAIEARSKIESLEVSFTTLLNSSEKASSLVNQLKEYGAKTPYDTEGLAKAA</sequence>
<dbReference type="AlphaFoldDB" id="A0AAW9TI05"/>
<organism evidence="1 2">
    <name type="scientific">Segatella copri</name>
    <dbReference type="NCBI Taxonomy" id="165179"/>
    <lineage>
        <taxon>Bacteria</taxon>
        <taxon>Pseudomonadati</taxon>
        <taxon>Bacteroidota</taxon>
        <taxon>Bacteroidia</taxon>
        <taxon>Bacteroidales</taxon>
        <taxon>Prevotellaceae</taxon>
        <taxon>Segatella</taxon>
    </lineage>
</organism>
<comment type="caution">
    <text evidence="1">The sequence shown here is derived from an EMBL/GenBank/DDBJ whole genome shotgun (WGS) entry which is preliminary data.</text>
</comment>
<accession>A0AAW9TI05</accession>
<dbReference type="Proteomes" id="UP000420707">
    <property type="component" value="Unassembled WGS sequence"/>
</dbReference>
<name>A0AAW9TI05_9BACT</name>